<keyword evidence="2" id="KW-1133">Transmembrane helix</keyword>
<evidence type="ECO:0000313" key="4">
    <source>
        <dbReference type="EMBL" id="SDS04144.1"/>
    </source>
</evidence>
<dbReference type="Pfam" id="PF00924">
    <property type="entry name" value="MS_channel_2nd"/>
    <property type="match status" value="1"/>
</dbReference>
<feature type="transmembrane region" description="Helical" evidence="2">
    <location>
        <begin position="61"/>
        <end position="78"/>
    </location>
</feature>
<dbReference type="AlphaFoldDB" id="A0A1H1NYX3"/>
<gene>
    <name evidence="4" type="ORF">SAMN04489717_1425</name>
</gene>
<proteinExistence type="predicted"/>
<protein>
    <submittedName>
        <fullName evidence="4">Small-conductance mechanosensitive channel</fullName>
    </submittedName>
</protein>
<feature type="transmembrane region" description="Helical" evidence="2">
    <location>
        <begin position="165"/>
        <end position="184"/>
    </location>
</feature>
<dbReference type="PANTHER" id="PTHR30566">
    <property type="entry name" value="YNAI-RELATED MECHANOSENSITIVE ION CHANNEL"/>
    <property type="match status" value="1"/>
</dbReference>
<feature type="transmembrane region" description="Helical" evidence="2">
    <location>
        <begin position="90"/>
        <end position="111"/>
    </location>
</feature>
<feature type="transmembrane region" description="Helical" evidence="2">
    <location>
        <begin position="138"/>
        <end position="159"/>
    </location>
</feature>
<sequence>MQVVAAISTAVPEPMHTLLVLGCTAAGALLVTLVTGRITARLARSESQPFWGRLRRRCHRPWTVTLLSVALLAAQPSAGLRGEPAGGVRHLLVVTTIAAVSWLATAVLFLVEDAALRHVRVDVTDNRRARKVQTQLTALRRLTAVLVTLVAASAIFMTFDALRTYGASILASAGVAGVIAGLAAQTTLANVFAGLQLVFTDALRIDDVVVVEEEWGRVEELTLTYVVVNLWDERRLVLPATYFTTTPFQNWTRSESRVIGAVVFYLDHSTPIPELRAEAQRIIEKNPLWDRRDWTLQVVDTTERSIVVRVLASAADSASAWDLRCDVREHLLGWLRDNHPNSLPRLRTERAGPDGSADSGGSDGSGGSARLVVGEDLFDHAQVARR</sequence>
<dbReference type="GO" id="GO:0055085">
    <property type="term" value="P:transmembrane transport"/>
    <property type="evidence" value="ECO:0007669"/>
    <property type="project" value="InterPro"/>
</dbReference>
<dbReference type="Proteomes" id="UP000198983">
    <property type="component" value="Chromosome I"/>
</dbReference>
<feature type="transmembrane region" description="Helical" evidence="2">
    <location>
        <begin position="18"/>
        <end position="40"/>
    </location>
</feature>
<dbReference type="RefSeq" id="WP_197681717.1">
    <property type="nucleotide sequence ID" value="NZ_LT629732.1"/>
</dbReference>
<evidence type="ECO:0000313" key="5">
    <source>
        <dbReference type="Proteomes" id="UP000198983"/>
    </source>
</evidence>
<feature type="region of interest" description="Disordered" evidence="1">
    <location>
        <begin position="343"/>
        <end position="386"/>
    </location>
</feature>
<keyword evidence="2" id="KW-0472">Membrane</keyword>
<evidence type="ECO:0000256" key="1">
    <source>
        <dbReference type="SAM" id="MobiDB-lite"/>
    </source>
</evidence>
<evidence type="ECO:0000259" key="3">
    <source>
        <dbReference type="Pfam" id="PF00924"/>
    </source>
</evidence>
<name>A0A1H1NYX3_9ACTN</name>
<dbReference type="InterPro" id="IPR006685">
    <property type="entry name" value="MscS_channel_2nd"/>
</dbReference>
<organism evidence="4 5">
    <name type="scientific">Actinopolymorpha singaporensis</name>
    <dbReference type="NCBI Taxonomy" id="117157"/>
    <lineage>
        <taxon>Bacteria</taxon>
        <taxon>Bacillati</taxon>
        <taxon>Actinomycetota</taxon>
        <taxon>Actinomycetes</taxon>
        <taxon>Propionibacteriales</taxon>
        <taxon>Actinopolymorphaceae</taxon>
        <taxon>Actinopolymorpha</taxon>
    </lineage>
</organism>
<keyword evidence="5" id="KW-1185">Reference proteome</keyword>
<dbReference type="STRING" id="117157.SAMN04489717_1425"/>
<dbReference type="Gene3D" id="1.10.287.1260">
    <property type="match status" value="1"/>
</dbReference>
<dbReference type="InterPro" id="IPR010920">
    <property type="entry name" value="LSM_dom_sf"/>
</dbReference>
<dbReference type="SUPFAM" id="SSF50182">
    <property type="entry name" value="Sm-like ribonucleoproteins"/>
    <property type="match status" value="1"/>
</dbReference>
<feature type="domain" description="Mechanosensitive ion channel MscS" evidence="3">
    <location>
        <begin position="187"/>
        <end position="253"/>
    </location>
</feature>
<reference evidence="4 5" key="1">
    <citation type="submission" date="2016-10" db="EMBL/GenBank/DDBJ databases">
        <authorList>
            <person name="de Groot N.N."/>
        </authorList>
    </citation>
    <scope>NUCLEOTIDE SEQUENCE [LARGE SCALE GENOMIC DNA]</scope>
    <source>
        <strain evidence="4 5">DSM 22024</strain>
    </source>
</reference>
<dbReference type="PANTHER" id="PTHR30566:SF25">
    <property type="entry name" value="INNER MEMBRANE PROTEIN"/>
    <property type="match status" value="1"/>
</dbReference>
<dbReference type="GO" id="GO:0016020">
    <property type="term" value="C:membrane"/>
    <property type="evidence" value="ECO:0007669"/>
    <property type="project" value="InterPro"/>
</dbReference>
<accession>A0A1H1NYX3</accession>
<dbReference type="EMBL" id="LT629732">
    <property type="protein sequence ID" value="SDS04144.1"/>
    <property type="molecule type" value="Genomic_DNA"/>
</dbReference>
<keyword evidence="2" id="KW-0812">Transmembrane</keyword>
<evidence type="ECO:0000256" key="2">
    <source>
        <dbReference type="SAM" id="Phobius"/>
    </source>
</evidence>